<dbReference type="Proteomes" id="UP001633002">
    <property type="component" value="Unassembled WGS sequence"/>
</dbReference>
<keyword evidence="2" id="KW-1133">Transmembrane helix</keyword>
<proteinExistence type="predicted"/>
<accession>A0ABD3I3Q5</accession>
<dbReference type="Pfam" id="PF06522">
    <property type="entry name" value="B12D"/>
    <property type="match status" value="1"/>
</dbReference>
<gene>
    <name evidence="3" type="ORF">R1sor_011765</name>
</gene>
<protein>
    <submittedName>
        <fullName evidence="3">Uncharacterized protein</fullName>
    </submittedName>
</protein>
<dbReference type="AlphaFoldDB" id="A0ABD3I3Q5"/>
<dbReference type="EMBL" id="JBJQOH010000002">
    <property type="protein sequence ID" value="KAL3697689.1"/>
    <property type="molecule type" value="Genomic_DNA"/>
</dbReference>
<name>A0ABD3I3Q5_9MARC</name>
<keyword evidence="2" id="KW-0812">Transmembrane</keyword>
<organism evidence="3 4">
    <name type="scientific">Riccia sorocarpa</name>
    <dbReference type="NCBI Taxonomy" id="122646"/>
    <lineage>
        <taxon>Eukaryota</taxon>
        <taxon>Viridiplantae</taxon>
        <taxon>Streptophyta</taxon>
        <taxon>Embryophyta</taxon>
        <taxon>Marchantiophyta</taxon>
        <taxon>Marchantiopsida</taxon>
        <taxon>Marchantiidae</taxon>
        <taxon>Marchantiales</taxon>
        <taxon>Ricciaceae</taxon>
        <taxon>Riccia</taxon>
    </lineage>
</organism>
<evidence type="ECO:0000313" key="4">
    <source>
        <dbReference type="Proteomes" id="UP001633002"/>
    </source>
</evidence>
<comment type="caution">
    <text evidence="3">The sequence shown here is derived from an EMBL/GenBank/DDBJ whole genome shotgun (WGS) entry which is preliminary data.</text>
</comment>
<feature type="transmembrane region" description="Helical" evidence="2">
    <location>
        <begin position="40"/>
        <end position="63"/>
    </location>
</feature>
<keyword evidence="4" id="KW-1185">Reference proteome</keyword>
<feature type="region of interest" description="Disordered" evidence="1">
    <location>
        <begin position="125"/>
        <end position="149"/>
    </location>
</feature>
<dbReference type="InterPro" id="IPR010530">
    <property type="entry name" value="B12D"/>
</dbReference>
<reference evidence="3 4" key="1">
    <citation type="submission" date="2024-09" db="EMBL/GenBank/DDBJ databases">
        <title>Chromosome-scale assembly of Riccia sorocarpa.</title>
        <authorList>
            <person name="Paukszto L."/>
        </authorList>
    </citation>
    <scope>NUCLEOTIDE SEQUENCE [LARGE SCALE GENOMIC DNA]</scope>
    <source>
        <strain evidence="3">LP-2024</strain>
        <tissue evidence="3">Aerial parts of the thallus</tissue>
    </source>
</reference>
<evidence type="ECO:0000256" key="2">
    <source>
        <dbReference type="SAM" id="Phobius"/>
    </source>
</evidence>
<keyword evidence="2" id="KW-0472">Membrane</keyword>
<feature type="compositionally biased region" description="Polar residues" evidence="1">
    <location>
        <begin position="130"/>
        <end position="139"/>
    </location>
</feature>
<evidence type="ECO:0000256" key="1">
    <source>
        <dbReference type="SAM" id="MobiDB-lite"/>
    </source>
</evidence>
<evidence type="ECO:0000313" key="3">
    <source>
        <dbReference type="EMBL" id="KAL3697689.1"/>
    </source>
</evidence>
<sequence>MEHIPDLLAKITDKSNKRQLQPTARNLMRWVTEHRHLYPLYPLFGMVTLAFGLAGMTAVRTLVIAPNVYPNKEDRHMDNLPEIKEPEKMTEKGKVYKETSPLYKFAKGTTVGAAIAKLQHVPPVLPGDESSATGSQGTAVNRGRRAGGY</sequence>